<evidence type="ECO:0000256" key="12">
    <source>
        <dbReference type="ARBA" id="ARBA00023027"/>
    </source>
</evidence>
<proteinExistence type="inferred from homology"/>
<accession>G8DUC5</accession>
<geneLocation type="mitochondrion" evidence="20"/>
<keyword evidence="6" id="KW-0679">Respiratory chain</keyword>
<gene>
    <name evidence="20" type="primary">nad2</name>
</gene>
<evidence type="ECO:0000256" key="9">
    <source>
        <dbReference type="ARBA" id="ARBA00022967"/>
    </source>
</evidence>
<feature type="domain" description="NADH:quinone oxidoreductase/Mrp antiporter transmembrane" evidence="19">
    <location>
        <begin position="28"/>
        <end position="282"/>
    </location>
</feature>
<keyword evidence="14 20" id="KW-0496">Mitochondrion</keyword>
<evidence type="ECO:0000256" key="17">
    <source>
        <dbReference type="ARBA" id="ARBA00049551"/>
    </source>
</evidence>
<evidence type="ECO:0000256" key="14">
    <source>
        <dbReference type="ARBA" id="ARBA00023128"/>
    </source>
</evidence>
<dbReference type="RefSeq" id="YP_004934939.1">
    <property type="nucleotide sequence ID" value="NC_016180.1"/>
</dbReference>
<evidence type="ECO:0000256" key="11">
    <source>
        <dbReference type="ARBA" id="ARBA00022989"/>
    </source>
</evidence>
<feature type="transmembrane region" description="Helical" evidence="18">
    <location>
        <begin position="90"/>
        <end position="112"/>
    </location>
</feature>
<organism evidence="20">
    <name type="scientific">Ostrea edulis</name>
    <name type="common">Native oyster</name>
    <name type="synonym">European flat oyster</name>
    <dbReference type="NCBI Taxonomy" id="37623"/>
    <lineage>
        <taxon>Eukaryota</taxon>
        <taxon>Metazoa</taxon>
        <taxon>Spiralia</taxon>
        <taxon>Lophotrochozoa</taxon>
        <taxon>Mollusca</taxon>
        <taxon>Bivalvia</taxon>
        <taxon>Autobranchia</taxon>
        <taxon>Pteriomorphia</taxon>
        <taxon>Ostreida</taxon>
        <taxon>Ostreoidea</taxon>
        <taxon>Ostreidae</taxon>
        <taxon>Ostrea</taxon>
    </lineage>
</organism>
<keyword evidence="13" id="KW-0830">Ubiquinone</keyword>
<sequence length="335" mass="37265">MFKLSSLGSVTFVLLSLTFSVYMVFALSLFWVWVMLDLSTIFLIPFLVCQGASSGRWYKGVAMYFVVQFMGSAMILYSIMIFWITGLESYGEWALIIGFVLKLGLFPTHFWVPRVFANLHYGGIFIVGAVQKVFMICAVPIMYESWSCSSAVYLSALASAVYGPIAMFNSNDVKTFLAYSSVNNTGLMVICNMVSTTLLGIYAFVYVISMMFLVLIFSSYNGESILGIGTSLPEFYNASFLSIAISFSGFPPFTDFCLKFLVLMSCAENSMWVVVCGVLMSGFINLLVWIWVLIVNTRTFNALNTNINVSLYSKVLNASCVLWNVCGGMLLMAVY</sequence>
<evidence type="ECO:0000256" key="6">
    <source>
        <dbReference type="ARBA" id="ARBA00022660"/>
    </source>
</evidence>
<keyword evidence="5" id="KW-0813">Transport</keyword>
<feature type="transmembrane region" description="Helical" evidence="18">
    <location>
        <begin position="315"/>
        <end position="334"/>
    </location>
</feature>
<keyword evidence="12" id="KW-0520">NAD</keyword>
<name>G8DUC5_OSTED</name>
<dbReference type="PANTHER" id="PTHR46552:SF1">
    <property type="entry name" value="NADH-UBIQUINONE OXIDOREDUCTASE CHAIN 2"/>
    <property type="match status" value="1"/>
</dbReference>
<dbReference type="GeneID" id="11341125"/>
<evidence type="ECO:0000256" key="3">
    <source>
        <dbReference type="ARBA" id="ARBA00012944"/>
    </source>
</evidence>
<evidence type="ECO:0000256" key="1">
    <source>
        <dbReference type="ARBA" id="ARBA00004448"/>
    </source>
</evidence>
<dbReference type="GO" id="GO:0005743">
    <property type="term" value="C:mitochondrial inner membrane"/>
    <property type="evidence" value="ECO:0007669"/>
    <property type="project" value="UniProtKB-SubCell"/>
</dbReference>
<dbReference type="PANTHER" id="PTHR46552">
    <property type="entry name" value="NADH-UBIQUINONE OXIDOREDUCTASE CHAIN 2"/>
    <property type="match status" value="1"/>
</dbReference>
<evidence type="ECO:0000256" key="4">
    <source>
        <dbReference type="ARBA" id="ARBA00021008"/>
    </source>
</evidence>
<evidence type="ECO:0000256" key="10">
    <source>
        <dbReference type="ARBA" id="ARBA00022982"/>
    </source>
</evidence>
<reference evidence="20" key="1">
    <citation type="journal article" date="2011" name="BMC Res. Notes">
        <title>Complete mitochondrial DNA sequence of the European flat oyster Ostrea edulis confirms Ostreidae classification.</title>
        <authorList>
            <person name="Danic-Tchaleu G."/>
            <person name="Heurtebise S."/>
            <person name="Morga B."/>
            <person name="Lapegue S."/>
        </authorList>
    </citation>
    <scope>NUCLEOTIDE SEQUENCE</scope>
</reference>
<feature type="transmembrane region" description="Helical" evidence="18">
    <location>
        <begin position="189"/>
        <end position="218"/>
    </location>
</feature>
<dbReference type="Pfam" id="PF00361">
    <property type="entry name" value="Proton_antipo_M"/>
    <property type="match status" value="1"/>
</dbReference>
<comment type="subcellular location">
    <subcellularLocation>
        <location evidence="1">Mitochondrion inner membrane</location>
        <topology evidence="1">Multi-pass membrane protein</topology>
    </subcellularLocation>
</comment>
<protein>
    <recommendedName>
        <fullName evidence="4">NADH-ubiquinone oxidoreductase chain 2</fullName>
        <ecNumber evidence="3">7.1.1.2</ecNumber>
    </recommendedName>
    <alternativeName>
        <fullName evidence="16">NADH dehydrogenase subunit 2</fullName>
    </alternativeName>
</protein>
<keyword evidence="9" id="KW-1278">Translocase</keyword>
<keyword evidence="15 18" id="KW-0472">Membrane</keyword>
<evidence type="ECO:0000256" key="18">
    <source>
        <dbReference type="SAM" id="Phobius"/>
    </source>
</evidence>
<evidence type="ECO:0000256" key="8">
    <source>
        <dbReference type="ARBA" id="ARBA00022792"/>
    </source>
</evidence>
<keyword evidence="10" id="KW-0249">Electron transport</keyword>
<comment type="catalytic activity">
    <reaction evidence="17">
        <text>a ubiquinone + NADH + 5 H(+)(in) = a ubiquinol + NAD(+) + 4 H(+)(out)</text>
        <dbReference type="Rhea" id="RHEA:29091"/>
        <dbReference type="Rhea" id="RHEA-COMP:9565"/>
        <dbReference type="Rhea" id="RHEA-COMP:9566"/>
        <dbReference type="ChEBI" id="CHEBI:15378"/>
        <dbReference type="ChEBI" id="CHEBI:16389"/>
        <dbReference type="ChEBI" id="CHEBI:17976"/>
        <dbReference type="ChEBI" id="CHEBI:57540"/>
        <dbReference type="ChEBI" id="CHEBI:57945"/>
        <dbReference type="EC" id="7.1.1.2"/>
    </reaction>
</comment>
<evidence type="ECO:0000256" key="13">
    <source>
        <dbReference type="ARBA" id="ARBA00023075"/>
    </source>
</evidence>
<feature type="transmembrane region" description="Helical" evidence="18">
    <location>
        <begin position="124"/>
        <end position="143"/>
    </location>
</feature>
<dbReference type="GO" id="GO:0008137">
    <property type="term" value="F:NADH dehydrogenase (ubiquinone) activity"/>
    <property type="evidence" value="ECO:0007669"/>
    <property type="project" value="UniProtKB-EC"/>
</dbReference>
<keyword evidence="8" id="KW-0999">Mitochondrion inner membrane</keyword>
<evidence type="ECO:0000259" key="19">
    <source>
        <dbReference type="Pfam" id="PF00361"/>
    </source>
</evidence>
<evidence type="ECO:0000256" key="7">
    <source>
        <dbReference type="ARBA" id="ARBA00022692"/>
    </source>
</evidence>
<dbReference type="InterPro" id="IPR001750">
    <property type="entry name" value="ND/Mrp_TM"/>
</dbReference>
<evidence type="ECO:0000313" key="20">
    <source>
        <dbReference type="EMBL" id="ADZ62095.1"/>
    </source>
</evidence>
<evidence type="ECO:0000256" key="15">
    <source>
        <dbReference type="ARBA" id="ARBA00023136"/>
    </source>
</evidence>
<dbReference type="AlphaFoldDB" id="G8DUC5"/>
<evidence type="ECO:0000256" key="5">
    <source>
        <dbReference type="ARBA" id="ARBA00022448"/>
    </source>
</evidence>
<feature type="transmembrane region" description="Helical" evidence="18">
    <location>
        <begin position="61"/>
        <end position="84"/>
    </location>
</feature>
<keyword evidence="7 18" id="KW-0812">Transmembrane</keyword>
<evidence type="ECO:0000256" key="2">
    <source>
        <dbReference type="ARBA" id="ARBA00007012"/>
    </source>
</evidence>
<dbReference type="InterPro" id="IPR050175">
    <property type="entry name" value="Complex_I_Subunit_2"/>
</dbReference>
<evidence type="ECO:0000256" key="16">
    <source>
        <dbReference type="ARBA" id="ARBA00031028"/>
    </source>
</evidence>
<feature type="transmembrane region" description="Helical" evidence="18">
    <location>
        <begin position="270"/>
        <end position="295"/>
    </location>
</feature>
<dbReference type="EC" id="7.1.1.2" evidence="3"/>
<keyword evidence="11 18" id="KW-1133">Transmembrane helix</keyword>
<feature type="transmembrane region" description="Helical" evidence="18">
    <location>
        <begin position="149"/>
        <end position="168"/>
    </location>
</feature>
<dbReference type="EMBL" id="JF274008">
    <property type="protein sequence ID" value="ADZ62095.1"/>
    <property type="molecule type" value="Genomic_DNA"/>
</dbReference>
<dbReference type="GO" id="GO:0006120">
    <property type="term" value="P:mitochondrial electron transport, NADH to ubiquinone"/>
    <property type="evidence" value="ECO:0007669"/>
    <property type="project" value="TreeGrafter"/>
</dbReference>
<dbReference type="CTD" id="67122138"/>
<comment type="similarity">
    <text evidence="2">Belongs to the complex I subunit 2 family.</text>
</comment>